<dbReference type="InterPro" id="IPR014044">
    <property type="entry name" value="CAP_dom"/>
</dbReference>
<dbReference type="OrthoDB" id="335796at2759"/>
<dbReference type="SUPFAM" id="SSF55797">
    <property type="entry name" value="PR-1-like"/>
    <property type="match status" value="1"/>
</dbReference>
<proteinExistence type="predicted"/>
<dbReference type="PANTHER" id="PTHR10334">
    <property type="entry name" value="CYSTEINE-RICH SECRETORY PROTEIN-RELATED"/>
    <property type="match status" value="1"/>
</dbReference>
<feature type="signal peptide" evidence="2">
    <location>
        <begin position="1"/>
        <end position="20"/>
    </location>
</feature>
<dbReference type="Gene3D" id="3.40.33.10">
    <property type="entry name" value="CAP"/>
    <property type="match status" value="1"/>
</dbReference>
<organism evidence="4 5">
    <name type="scientific">Mytilus coruscus</name>
    <name type="common">Sea mussel</name>
    <dbReference type="NCBI Taxonomy" id="42192"/>
    <lineage>
        <taxon>Eukaryota</taxon>
        <taxon>Metazoa</taxon>
        <taxon>Spiralia</taxon>
        <taxon>Lophotrochozoa</taxon>
        <taxon>Mollusca</taxon>
        <taxon>Bivalvia</taxon>
        <taxon>Autobranchia</taxon>
        <taxon>Pteriomorphia</taxon>
        <taxon>Mytilida</taxon>
        <taxon>Mytiloidea</taxon>
        <taxon>Mytilidae</taxon>
        <taxon>Mytilinae</taxon>
        <taxon>Mytilus</taxon>
    </lineage>
</organism>
<feature type="compositionally biased region" description="Acidic residues" evidence="1">
    <location>
        <begin position="46"/>
        <end position="55"/>
    </location>
</feature>
<sequence length="273" mass="30966">MSQVLKAVFLVSLFLHLIIAHSIYDNKDHKLADILRVVGDGKSESETEEPEEPEELVLRSELSPHQIERSYESEKTKNRLLVHNGADVIKRGSGLTEEQKQEYVDAHNNHRSAVDPQSVNMRKMKWDDGLAAIAQSWAEQCNWSHNGGRSNIDKFSYVGENKYINTASTYKIARSVEYWNLEKDKYDYDTQSCSNGICTHYTQLVWADSEYVGCGIHYCDSFTGLSGWKGHYYVCNYGEGGNYVGVNPYKKLETCAACPDGYTTCENNLCVKD</sequence>
<protein>
    <submittedName>
        <fullName evidence="4">PI16</fullName>
    </submittedName>
</protein>
<dbReference type="PRINTS" id="PR00837">
    <property type="entry name" value="V5TPXLIKE"/>
</dbReference>
<keyword evidence="5" id="KW-1185">Reference proteome</keyword>
<evidence type="ECO:0000259" key="3">
    <source>
        <dbReference type="SMART" id="SM00198"/>
    </source>
</evidence>
<evidence type="ECO:0000256" key="2">
    <source>
        <dbReference type="SAM" id="SignalP"/>
    </source>
</evidence>
<dbReference type="SMART" id="SM00198">
    <property type="entry name" value="SCP"/>
    <property type="match status" value="1"/>
</dbReference>
<dbReference type="EMBL" id="CACVKT020005286">
    <property type="protein sequence ID" value="CAC5394404.1"/>
    <property type="molecule type" value="Genomic_DNA"/>
</dbReference>
<dbReference type="AlphaFoldDB" id="A0A6J8CHD3"/>
<evidence type="ECO:0000313" key="5">
    <source>
        <dbReference type="Proteomes" id="UP000507470"/>
    </source>
</evidence>
<dbReference type="Pfam" id="PF00188">
    <property type="entry name" value="CAP"/>
    <property type="match status" value="1"/>
</dbReference>
<gene>
    <name evidence="4" type="ORF">MCOR_29153</name>
</gene>
<accession>A0A6J8CHD3</accession>
<evidence type="ECO:0000256" key="1">
    <source>
        <dbReference type="SAM" id="MobiDB-lite"/>
    </source>
</evidence>
<dbReference type="Proteomes" id="UP000507470">
    <property type="component" value="Unassembled WGS sequence"/>
</dbReference>
<dbReference type="InterPro" id="IPR035940">
    <property type="entry name" value="CAP_sf"/>
</dbReference>
<evidence type="ECO:0000313" key="4">
    <source>
        <dbReference type="EMBL" id="CAC5394404.1"/>
    </source>
</evidence>
<dbReference type="InterPro" id="IPR001283">
    <property type="entry name" value="CRISP-related"/>
</dbReference>
<reference evidence="4 5" key="1">
    <citation type="submission" date="2020-06" db="EMBL/GenBank/DDBJ databases">
        <authorList>
            <person name="Li R."/>
            <person name="Bekaert M."/>
        </authorList>
    </citation>
    <scope>NUCLEOTIDE SEQUENCE [LARGE SCALE GENOMIC DNA]</scope>
    <source>
        <strain evidence="5">wild</strain>
    </source>
</reference>
<feature type="domain" description="SCP" evidence="3">
    <location>
        <begin position="98"/>
        <end position="245"/>
    </location>
</feature>
<name>A0A6J8CHD3_MYTCO</name>
<keyword evidence="2" id="KW-0732">Signal</keyword>
<feature type="chain" id="PRO_5026970784" evidence="2">
    <location>
        <begin position="21"/>
        <end position="273"/>
    </location>
</feature>
<feature type="region of interest" description="Disordered" evidence="1">
    <location>
        <begin position="41"/>
        <end position="60"/>
    </location>
</feature>